<dbReference type="STRING" id="477641.MODMU_0752"/>
<feature type="region of interest" description="Disordered" evidence="1">
    <location>
        <begin position="82"/>
        <end position="122"/>
    </location>
</feature>
<evidence type="ECO:0000256" key="1">
    <source>
        <dbReference type="SAM" id="MobiDB-lite"/>
    </source>
</evidence>
<dbReference type="AlphaFoldDB" id="I4ES42"/>
<proteinExistence type="predicted"/>
<dbReference type="KEGG" id="mmar:MODMU_0752"/>
<accession>I4ES42</accession>
<protein>
    <recommendedName>
        <fullName evidence="4">MucR family transcriptional regulator</fullName>
    </recommendedName>
</protein>
<evidence type="ECO:0000313" key="3">
    <source>
        <dbReference type="Proteomes" id="UP000006461"/>
    </source>
</evidence>
<evidence type="ECO:0008006" key="4">
    <source>
        <dbReference type="Google" id="ProtNLM"/>
    </source>
</evidence>
<dbReference type="EMBL" id="FO203431">
    <property type="protein sequence ID" value="CCH86205.1"/>
    <property type="molecule type" value="Genomic_DNA"/>
</dbReference>
<dbReference type="eggNOG" id="COG1572">
    <property type="taxonomic scope" value="Bacteria"/>
</dbReference>
<dbReference type="Proteomes" id="UP000006461">
    <property type="component" value="Chromosome"/>
</dbReference>
<evidence type="ECO:0000313" key="2">
    <source>
        <dbReference type="EMBL" id="CCH86205.1"/>
    </source>
</evidence>
<keyword evidence="3" id="KW-1185">Reference proteome</keyword>
<feature type="compositionally biased region" description="Low complexity" evidence="1">
    <location>
        <begin position="82"/>
        <end position="105"/>
    </location>
</feature>
<gene>
    <name evidence="2" type="ordered locus">MODMU_0752</name>
</gene>
<name>I4ES42_MODI5</name>
<dbReference type="OrthoDB" id="5189092at2"/>
<sequence length="232" mass="23032">MLHPVGPLPTAVYWRRRLLVLVGTLGVLGGGSWLGVAAATGGSTGADPASDSLAAAGATADAPTPALEQVLPSLAAVEVPTAAPTTSAPAPAPSAAPAGPVAGGPCTDDMISVDVRPEVPSSPVGGKPTFDLVVTNTSPVACVRALDKGLQEIVLLDGAGDRLWGSNDCFPEASSDTRTLQPGEAVVFPVLWSGLSSAPGCTADRTTPGPGSYVLRGRLDTKASGDAAFTLT</sequence>
<reference evidence="2 3" key="1">
    <citation type="journal article" date="2012" name="J. Bacteriol.">
        <title>Genome Sequence of Radiation-Resistant Modestobacter marinus Strain BC501, a Representative Actinobacterium That Thrives on Calcareous Stone Surfaces.</title>
        <authorList>
            <person name="Normand P."/>
            <person name="Gury J."/>
            <person name="Pujic P."/>
            <person name="Chouaia B."/>
            <person name="Crotti E."/>
            <person name="Brusetti L."/>
            <person name="Daffonchio D."/>
            <person name="Vacherie B."/>
            <person name="Barbe V."/>
            <person name="Medigue C."/>
            <person name="Calteau A."/>
            <person name="Ghodhbane-Gtari F."/>
            <person name="Essoussi I."/>
            <person name="Nouioui I."/>
            <person name="Abbassi-Ghozzi I."/>
            <person name="Gtari M."/>
        </authorList>
    </citation>
    <scope>NUCLEOTIDE SEQUENCE [LARGE SCALE GENOMIC DNA]</scope>
    <source>
        <strain evidence="3">BC 501</strain>
    </source>
</reference>
<dbReference type="OMA" id="PPEIYWR"/>
<dbReference type="HOGENOM" id="CLU_075791_1_1_11"/>
<organism evidence="2 3">
    <name type="scientific">Modestobacter italicus (strain DSM 44449 / CECT 9708 / BC 501)</name>
    <dbReference type="NCBI Taxonomy" id="2732864"/>
    <lineage>
        <taxon>Bacteria</taxon>
        <taxon>Bacillati</taxon>
        <taxon>Actinomycetota</taxon>
        <taxon>Actinomycetes</taxon>
        <taxon>Geodermatophilales</taxon>
        <taxon>Geodermatophilaceae</taxon>
        <taxon>Modestobacter</taxon>
    </lineage>
</organism>